<gene>
    <name evidence="16" type="ORF">IZO911_LOCUS7649</name>
</gene>
<dbReference type="EC" id="2.3.2.27" evidence="11"/>
<dbReference type="SUPFAM" id="SSF57850">
    <property type="entry name" value="RING/U-box"/>
    <property type="match status" value="1"/>
</dbReference>
<comment type="caution">
    <text evidence="16">The sequence shown here is derived from an EMBL/GenBank/DDBJ whole genome shotgun (WGS) entry which is preliminary data.</text>
</comment>
<dbReference type="InterPro" id="IPR039396">
    <property type="entry name" value="Deltex_C"/>
</dbReference>
<dbReference type="PANTHER" id="PTHR12622">
    <property type="entry name" value="DELTEX-RELATED"/>
    <property type="match status" value="1"/>
</dbReference>
<dbReference type="InterPro" id="IPR018957">
    <property type="entry name" value="Znf_C3HC4_RING-type"/>
</dbReference>
<dbReference type="PROSITE" id="PS00518">
    <property type="entry name" value="ZF_RING_1"/>
    <property type="match status" value="1"/>
</dbReference>
<comment type="subcellular location">
    <subcellularLocation>
        <location evidence="11">Cytoplasm</location>
    </subcellularLocation>
</comment>
<dbReference type="GO" id="GO:0016567">
    <property type="term" value="P:protein ubiquitination"/>
    <property type="evidence" value="ECO:0007669"/>
    <property type="project" value="UniProtKB-UniRule"/>
</dbReference>
<evidence type="ECO:0000256" key="9">
    <source>
        <dbReference type="ARBA" id="ARBA00022912"/>
    </source>
</evidence>
<keyword evidence="7" id="KW-0378">Hydrolase</keyword>
<dbReference type="InterPro" id="IPR029021">
    <property type="entry name" value="Prot-tyrosine_phosphatase-like"/>
</dbReference>
<evidence type="ECO:0000256" key="6">
    <source>
        <dbReference type="ARBA" id="ARBA00022771"/>
    </source>
</evidence>
<evidence type="ECO:0000256" key="8">
    <source>
        <dbReference type="ARBA" id="ARBA00022833"/>
    </source>
</evidence>
<evidence type="ECO:0000259" key="13">
    <source>
        <dbReference type="PROSITE" id="PS50054"/>
    </source>
</evidence>
<dbReference type="Pfam" id="PF18102">
    <property type="entry name" value="DTC"/>
    <property type="match status" value="1"/>
</dbReference>
<keyword evidence="6 10" id="KW-0863">Zinc-finger</keyword>
<dbReference type="GO" id="GO:0008270">
    <property type="term" value="F:zinc ion binding"/>
    <property type="evidence" value="ECO:0007669"/>
    <property type="project" value="UniProtKB-KW"/>
</dbReference>
<dbReference type="Gene3D" id="3.30.40.10">
    <property type="entry name" value="Zinc/RING finger domain, C3HC4 (zinc finger)"/>
    <property type="match status" value="1"/>
</dbReference>
<organism evidence="16 17">
    <name type="scientific">Adineta steineri</name>
    <dbReference type="NCBI Taxonomy" id="433720"/>
    <lineage>
        <taxon>Eukaryota</taxon>
        <taxon>Metazoa</taxon>
        <taxon>Spiralia</taxon>
        <taxon>Gnathifera</taxon>
        <taxon>Rotifera</taxon>
        <taxon>Eurotatoria</taxon>
        <taxon>Bdelloidea</taxon>
        <taxon>Adinetida</taxon>
        <taxon>Adinetidae</taxon>
        <taxon>Adineta</taxon>
    </lineage>
</organism>
<evidence type="ECO:0000256" key="4">
    <source>
        <dbReference type="ARBA" id="ARBA00022679"/>
    </source>
</evidence>
<dbReference type="GO" id="GO:0005737">
    <property type="term" value="C:cytoplasm"/>
    <property type="evidence" value="ECO:0007669"/>
    <property type="project" value="UniProtKB-SubCell"/>
</dbReference>
<dbReference type="CDD" id="cd14498">
    <property type="entry name" value="DSP"/>
    <property type="match status" value="1"/>
</dbReference>
<keyword evidence="4 11" id="KW-0808">Transferase</keyword>
<comment type="pathway">
    <text evidence="2 11">Protein modification; protein ubiquitination.</text>
</comment>
<sequence length="581" mass="66666">MSDHHGSKHRQRNDAQRPAPGATGLTQGQSESDSVGTEVDKNPIPDELVETSIVHSKFKNLTLPPNSNTDEIVSETSSTQLVSTENQSQNTELGLSNEEEEQQNNSKELKVSPAEEKTELDRCAICMDDCIEPKQLDKCGHTFCTACIDQYFKAVKPQCPCCFTIYGNIRGNQPENGTMKYIVTKHRLPGYEKNSNGTIRISYYFPNGIQDDRHPSPGARYHGTSRDAYLPDNKEGRQILELLQKAFEFRQVFTVGQSRTTGCDNVVTWNDIHHKTSYNGGTENFGYPDDTYLNRVRQELAAKGIIMFSADKIDDSGVWLGDITSAENIQALDDNKISHILTILDYEPRNIDKNRTYLFIHAEDFQSTDLLTSEFEKCFQFINKAIEQGHQVLIHCHAGVSRSATIAAMYLMRKYSLTREQAIERLINKRRYWSVLPNDSFLRQLDLFHQMKYKVDIENEFYKEFQKNRFDLKSSTDNDASILILTDENEKEYKCRNCHIKLFTNNDIQKHEKESGIPCNDQTQIFTLFLDWIDEIFTNPHGAINCPNCKIILGEYSLKGLRCHCHQWIKPAFIFQCQLIE</sequence>
<dbReference type="GO" id="GO:0004721">
    <property type="term" value="F:phosphoprotein phosphatase activity"/>
    <property type="evidence" value="ECO:0007669"/>
    <property type="project" value="UniProtKB-KW"/>
</dbReference>
<evidence type="ECO:0000256" key="10">
    <source>
        <dbReference type="PROSITE-ProRule" id="PRU00175"/>
    </source>
</evidence>
<dbReference type="AlphaFoldDB" id="A0A813TV98"/>
<dbReference type="GO" id="GO:0061630">
    <property type="term" value="F:ubiquitin protein ligase activity"/>
    <property type="evidence" value="ECO:0007669"/>
    <property type="project" value="UniProtKB-UniRule"/>
</dbReference>
<feature type="domain" description="RING-type" evidence="15">
    <location>
        <begin position="123"/>
        <end position="162"/>
    </location>
</feature>
<evidence type="ECO:0000259" key="14">
    <source>
        <dbReference type="PROSITE" id="PS50056"/>
    </source>
</evidence>
<feature type="compositionally biased region" description="Polar residues" evidence="12">
    <location>
        <begin position="63"/>
        <end position="94"/>
    </location>
</feature>
<evidence type="ECO:0000313" key="17">
    <source>
        <dbReference type="Proteomes" id="UP000663860"/>
    </source>
</evidence>
<proteinExistence type="inferred from homology"/>
<dbReference type="Pfam" id="PF00782">
    <property type="entry name" value="DSPc"/>
    <property type="match status" value="1"/>
</dbReference>
<dbReference type="InterPro" id="IPR013083">
    <property type="entry name" value="Znf_RING/FYVE/PHD"/>
</dbReference>
<dbReference type="Gene3D" id="3.30.390.130">
    <property type="match status" value="1"/>
</dbReference>
<dbReference type="GO" id="GO:0007219">
    <property type="term" value="P:Notch signaling pathway"/>
    <property type="evidence" value="ECO:0007669"/>
    <property type="project" value="InterPro"/>
</dbReference>
<dbReference type="EMBL" id="CAJNOE010000050">
    <property type="protein sequence ID" value="CAF0814479.1"/>
    <property type="molecule type" value="Genomic_DNA"/>
</dbReference>
<dbReference type="InterPro" id="IPR017907">
    <property type="entry name" value="Znf_RING_CS"/>
</dbReference>
<keyword evidence="5 11" id="KW-0479">Metal-binding</keyword>
<dbReference type="Gene3D" id="3.90.190.10">
    <property type="entry name" value="Protein tyrosine phosphatase superfamily"/>
    <property type="match status" value="1"/>
</dbReference>
<dbReference type="InterPro" id="IPR016130">
    <property type="entry name" value="Tyr_Pase_AS"/>
</dbReference>
<feature type="domain" description="Tyrosine specific protein phosphatases" evidence="14">
    <location>
        <begin position="373"/>
        <end position="430"/>
    </location>
</feature>
<dbReference type="Pfam" id="PF00097">
    <property type="entry name" value="zf-C3HC4"/>
    <property type="match status" value="1"/>
</dbReference>
<reference evidence="16" key="1">
    <citation type="submission" date="2021-02" db="EMBL/GenBank/DDBJ databases">
        <authorList>
            <person name="Nowell W R."/>
        </authorList>
    </citation>
    <scope>NUCLEOTIDE SEQUENCE</scope>
</reference>
<dbReference type="InterPro" id="IPR020422">
    <property type="entry name" value="TYR_PHOSPHATASE_DUAL_dom"/>
</dbReference>
<evidence type="ECO:0000256" key="1">
    <source>
        <dbReference type="ARBA" id="ARBA00000900"/>
    </source>
</evidence>
<feature type="region of interest" description="Disordered" evidence="12">
    <location>
        <begin position="1"/>
        <end position="113"/>
    </location>
</feature>
<comment type="similarity">
    <text evidence="3 11">Belongs to the Deltex family.</text>
</comment>
<evidence type="ECO:0000256" key="7">
    <source>
        <dbReference type="ARBA" id="ARBA00022801"/>
    </source>
</evidence>
<evidence type="ECO:0000256" key="3">
    <source>
        <dbReference type="ARBA" id="ARBA00009413"/>
    </source>
</evidence>
<evidence type="ECO:0000256" key="12">
    <source>
        <dbReference type="SAM" id="MobiDB-lite"/>
    </source>
</evidence>
<keyword evidence="11" id="KW-0963">Cytoplasm</keyword>
<feature type="domain" description="Tyrosine-protein phosphatase" evidence="13">
    <location>
        <begin position="310"/>
        <end position="454"/>
    </location>
</feature>
<dbReference type="SUPFAM" id="SSF52799">
    <property type="entry name" value="(Phosphotyrosine protein) phosphatases II"/>
    <property type="match status" value="1"/>
</dbReference>
<keyword evidence="9" id="KW-0904">Protein phosphatase</keyword>
<evidence type="ECO:0000256" key="5">
    <source>
        <dbReference type="ARBA" id="ARBA00022723"/>
    </source>
</evidence>
<dbReference type="SMART" id="SM00184">
    <property type="entry name" value="RING"/>
    <property type="match status" value="1"/>
</dbReference>
<evidence type="ECO:0000256" key="2">
    <source>
        <dbReference type="ARBA" id="ARBA00004906"/>
    </source>
</evidence>
<protein>
    <recommendedName>
        <fullName evidence="11">E3 ubiquitin-protein ligase</fullName>
        <ecNumber evidence="11">2.3.2.27</ecNumber>
    </recommendedName>
</protein>
<evidence type="ECO:0000259" key="15">
    <source>
        <dbReference type="PROSITE" id="PS50089"/>
    </source>
</evidence>
<evidence type="ECO:0000256" key="11">
    <source>
        <dbReference type="RuleBase" id="RU367105"/>
    </source>
</evidence>
<comment type="catalytic activity">
    <reaction evidence="1 11">
        <text>S-ubiquitinyl-[E2 ubiquitin-conjugating enzyme]-L-cysteine + [acceptor protein]-L-lysine = [E2 ubiquitin-conjugating enzyme]-L-cysteine + N(6)-ubiquitinyl-[acceptor protein]-L-lysine.</text>
        <dbReference type="EC" id="2.3.2.27"/>
    </reaction>
</comment>
<dbReference type="UniPathway" id="UPA00143"/>
<feature type="compositionally biased region" description="Polar residues" evidence="12">
    <location>
        <begin position="24"/>
        <end position="35"/>
    </location>
</feature>
<dbReference type="InterPro" id="IPR000387">
    <property type="entry name" value="Tyr_Pase_dom"/>
</dbReference>
<dbReference type="InterPro" id="IPR001841">
    <property type="entry name" value="Znf_RING"/>
</dbReference>
<dbReference type="InterPro" id="IPR000340">
    <property type="entry name" value="Dual-sp_phosphatase_cat-dom"/>
</dbReference>
<dbReference type="SMART" id="SM00195">
    <property type="entry name" value="DSPc"/>
    <property type="match status" value="1"/>
</dbReference>
<dbReference type="PROSITE" id="PS50089">
    <property type="entry name" value="ZF_RING_2"/>
    <property type="match status" value="1"/>
</dbReference>
<dbReference type="InterPro" id="IPR039399">
    <property type="entry name" value="Deltex_C_sf"/>
</dbReference>
<accession>A0A813TV98</accession>
<dbReference type="PROSITE" id="PS50056">
    <property type="entry name" value="TYR_PHOSPHATASE_2"/>
    <property type="match status" value="1"/>
</dbReference>
<feature type="compositionally biased region" description="Basic residues" evidence="12">
    <location>
        <begin position="1"/>
        <end position="11"/>
    </location>
</feature>
<evidence type="ECO:0000313" key="16">
    <source>
        <dbReference type="EMBL" id="CAF0814479.1"/>
    </source>
</evidence>
<dbReference type="CDD" id="cd09633">
    <property type="entry name" value="Deltex_C"/>
    <property type="match status" value="1"/>
</dbReference>
<dbReference type="PROSITE" id="PS50054">
    <property type="entry name" value="TYR_PHOSPHATASE_DUAL"/>
    <property type="match status" value="1"/>
</dbReference>
<name>A0A813TV98_9BILA</name>
<keyword evidence="8 11" id="KW-0862">Zinc</keyword>
<dbReference type="Proteomes" id="UP000663860">
    <property type="component" value="Unassembled WGS sequence"/>
</dbReference>
<dbReference type="PROSITE" id="PS00383">
    <property type="entry name" value="TYR_PHOSPHATASE_1"/>
    <property type="match status" value="1"/>
</dbReference>
<dbReference type="InterPro" id="IPR039398">
    <property type="entry name" value="Deltex_fam"/>
</dbReference>